<keyword evidence="1" id="KW-0479">Metal-binding</keyword>
<organism evidence="7 8">
    <name type="scientific">Chara braunii</name>
    <name type="common">Braun's stonewort</name>
    <dbReference type="NCBI Taxonomy" id="69332"/>
    <lineage>
        <taxon>Eukaryota</taxon>
        <taxon>Viridiplantae</taxon>
        <taxon>Streptophyta</taxon>
        <taxon>Charophyceae</taxon>
        <taxon>Charales</taxon>
        <taxon>Characeae</taxon>
        <taxon>Chara</taxon>
    </lineage>
</organism>
<dbReference type="STRING" id="69332.A0A388KMA0"/>
<dbReference type="EMBL" id="BFEA01000140">
    <property type="protein sequence ID" value="GBG71073.1"/>
    <property type="molecule type" value="Genomic_DNA"/>
</dbReference>
<evidence type="ECO:0000256" key="6">
    <source>
        <dbReference type="ARBA" id="ARBA00024036"/>
    </source>
</evidence>
<comment type="similarity">
    <text evidence="6">Belongs to the Mrp/NBP35 ATP-binding proteins family.</text>
</comment>
<keyword evidence="5" id="KW-0411">Iron-sulfur</keyword>
<keyword evidence="2" id="KW-0547">Nucleotide-binding</keyword>
<dbReference type="GO" id="GO:0032981">
    <property type="term" value="P:mitochondrial respiratory chain complex I assembly"/>
    <property type="evidence" value="ECO:0007669"/>
    <property type="project" value="EnsemblPlants"/>
</dbReference>
<keyword evidence="4" id="KW-0408">Iron</keyword>
<evidence type="ECO:0000313" key="8">
    <source>
        <dbReference type="Proteomes" id="UP000265515"/>
    </source>
</evidence>
<dbReference type="Gramene" id="GBG71073">
    <property type="protein sequence ID" value="GBG71073"/>
    <property type="gene ID" value="CBR_g8372"/>
</dbReference>
<dbReference type="Proteomes" id="UP000265515">
    <property type="component" value="Unassembled WGS sequence"/>
</dbReference>
<dbReference type="Pfam" id="PF10609">
    <property type="entry name" value="ParA"/>
    <property type="match status" value="2"/>
</dbReference>
<protein>
    <recommendedName>
        <fullName evidence="9">CobQ/CobB/MinD/ParA nucleotide binding domain-containing protein</fullName>
    </recommendedName>
</protein>
<evidence type="ECO:0000256" key="4">
    <source>
        <dbReference type="ARBA" id="ARBA00023004"/>
    </source>
</evidence>
<gene>
    <name evidence="7" type="ORF">CBR_g8372</name>
</gene>
<dbReference type="GO" id="GO:0140663">
    <property type="term" value="F:ATP-dependent FeS chaperone activity"/>
    <property type="evidence" value="ECO:0007669"/>
    <property type="project" value="InterPro"/>
</dbReference>
<name>A0A388KMA0_CHABU</name>
<dbReference type="InterPro" id="IPR027417">
    <property type="entry name" value="P-loop_NTPase"/>
</dbReference>
<proteinExistence type="inferred from homology"/>
<dbReference type="InterPro" id="IPR044304">
    <property type="entry name" value="NUBPL-like"/>
</dbReference>
<sequence length="278" mass="29427">MAVGSSGGWRHVHRLTTTISRMRSRTAVHSCSRTGGSGFTVVGRGGGGGGRGGGGARNYAARSFLPNRPEIEGVKDIIAVASGKGGVGKSTTAVNLAVSLASECNLRVGLLDADVYGPSIPRLMDLRGRPRLDEGDAQISISQRVPLSGAVIVSTPQDISLIDARRGANMFRKVDVPILGLIENMSYYICPNCKSEAHIFGHGGAKETAKEMGMEFLGEVPLNITIRQTSDDGRPITITDAGSAEAQIYARIVRRIAAKLRASADESHAHRAPRIIEE</sequence>
<dbReference type="InterPro" id="IPR033756">
    <property type="entry name" value="YlxH/NBP35"/>
</dbReference>
<evidence type="ECO:0000256" key="5">
    <source>
        <dbReference type="ARBA" id="ARBA00023014"/>
    </source>
</evidence>
<dbReference type="GO" id="GO:0051539">
    <property type="term" value="F:4 iron, 4 sulfur cluster binding"/>
    <property type="evidence" value="ECO:0007669"/>
    <property type="project" value="TreeGrafter"/>
</dbReference>
<dbReference type="GO" id="GO:0005759">
    <property type="term" value="C:mitochondrial matrix"/>
    <property type="evidence" value="ECO:0007669"/>
    <property type="project" value="EnsemblPlants"/>
</dbReference>
<dbReference type="PANTHER" id="PTHR42961">
    <property type="entry name" value="IRON-SULFUR PROTEIN NUBPL"/>
    <property type="match status" value="1"/>
</dbReference>
<reference evidence="7 8" key="1">
    <citation type="journal article" date="2018" name="Cell">
        <title>The Chara Genome: Secondary Complexity and Implications for Plant Terrestrialization.</title>
        <authorList>
            <person name="Nishiyama T."/>
            <person name="Sakayama H."/>
            <person name="Vries J.D."/>
            <person name="Buschmann H."/>
            <person name="Saint-Marcoux D."/>
            <person name="Ullrich K.K."/>
            <person name="Haas F.B."/>
            <person name="Vanderstraeten L."/>
            <person name="Becker D."/>
            <person name="Lang D."/>
            <person name="Vosolsobe S."/>
            <person name="Rombauts S."/>
            <person name="Wilhelmsson P.K.I."/>
            <person name="Janitza P."/>
            <person name="Kern R."/>
            <person name="Heyl A."/>
            <person name="Rumpler F."/>
            <person name="Villalobos L.I.A.C."/>
            <person name="Clay J.M."/>
            <person name="Skokan R."/>
            <person name="Toyoda A."/>
            <person name="Suzuki Y."/>
            <person name="Kagoshima H."/>
            <person name="Schijlen E."/>
            <person name="Tajeshwar N."/>
            <person name="Catarino B."/>
            <person name="Hetherington A.J."/>
            <person name="Saltykova A."/>
            <person name="Bonnot C."/>
            <person name="Breuninger H."/>
            <person name="Symeonidi A."/>
            <person name="Radhakrishnan G.V."/>
            <person name="Van Nieuwerburgh F."/>
            <person name="Deforce D."/>
            <person name="Chang C."/>
            <person name="Karol K.G."/>
            <person name="Hedrich R."/>
            <person name="Ulvskov P."/>
            <person name="Glockner G."/>
            <person name="Delwiche C.F."/>
            <person name="Petrasek J."/>
            <person name="Van de Peer Y."/>
            <person name="Friml J."/>
            <person name="Beilby M."/>
            <person name="Dolan L."/>
            <person name="Kohara Y."/>
            <person name="Sugano S."/>
            <person name="Fujiyama A."/>
            <person name="Delaux P.-M."/>
            <person name="Quint M."/>
            <person name="TheiBen G."/>
            <person name="Hagemann M."/>
            <person name="Harholt J."/>
            <person name="Dunand C."/>
            <person name="Zachgo S."/>
            <person name="Langdale J."/>
            <person name="Maumus F."/>
            <person name="Straeten D.V.D."/>
            <person name="Gould S.B."/>
            <person name="Rensing S.A."/>
        </authorList>
    </citation>
    <scope>NUCLEOTIDE SEQUENCE [LARGE SCALE GENOMIC DNA]</scope>
    <source>
        <strain evidence="7 8">S276</strain>
    </source>
</reference>
<dbReference type="GO" id="GO:0046872">
    <property type="term" value="F:metal ion binding"/>
    <property type="evidence" value="ECO:0007669"/>
    <property type="project" value="UniProtKB-KW"/>
</dbReference>
<evidence type="ECO:0008006" key="9">
    <source>
        <dbReference type="Google" id="ProtNLM"/>
    </source>
</evidence>
<dbReference type="GO" id="GO:0032543">
    <property type="term" value="P:mitochondrial translation"/>
    <property type="evidence" value="ECO:0007669"/>
    <property type="project" value="EnsemblPlants"/>
</dbReference>
<dbReference type="GO" id="GO:0005524">
    <property type="term" value="F:ATP binding"/>
    <property type="evidence" value="ECO:0007669"/>
    <property type="project" value="UniProtKB-KW"/>
</dbReference>
<dbReference type="OrthoDB" id="1741334at2759"/>
<dbReference type="InterPro" id="IPR019591">
    <property type="entry name" value="Mrp/NBP35_ATP-bd"/>
</dbReference>
<dbReference type="Gene3D" id="3.40.50.300">
    <property type="entry name" value="P-loop containing nucleotide triphosphate hydrolases"/>
    <property type="match status" value="2"/>
</dbReference>
<dbReference type="PANTHER" id="PTHR42961:SF2">
    <property type="entry name" value="IRON-SULFUR PROTEIN NUBPL"/>
    <property type="match status" value="1"/>
</dbReference>
<comment type="caution">
    <text evidence="7">The sequence shown here is derived from an EMBL/GenBank/DDBJ whole genome shotgun (WGS) entry which is preliminary data.</text>
</comment>
<evidence type="ECO:0000313" key="7">
    <source>
        <dbReference type="EMBL" id="GBG71073.1"/>
    </source>
</evidence>
<evidence type="ECO:0000256" key="3">
    <source>
        <dbReference type="ARBA" id="ARBA00022840"/>
    </source>
</evidence>
<evidence type="ECO:0000256" key="2">
    <source>
        <dbReference type="ARBA" id="ARBA00022741"/>
    </source>
</evidence>
<dbReference type="CDD" id="cd02037">
    <property type="entry name" value="Mrp_NBP35"/>
    <property type="match status" value="1"/>
</dbReference>
<keyword evidence="3" id="KW-0067">ATP-binding</keyword>
<accession>A0A388KMA0</accession>
<keyword evidence="8" id="KW-1185">Reference proteome</keyword>
<dbReference type="AlphaFoldDB" id="A0A388KMA0"/>
<dbReference type="SUPFAM" id="SSF52540">
    <property type="entry name" value="P-loop containing nucleoside triphosphate hydrolases"/>
    <property type="match status" value="1"/>
</dbReference>
<dbReference type="GO" id="GO:0016226">
    <property type="term" value="P:iron-sulfur cluster assembly"/>
    <property type="evidence" value="ECO:0007669"/>
    <property type="project" value="InterPro"/>
</dbReference>
<evidence type="ECO:0000256" key="1">
    <source>
        <dbReference type="ARBA" id="ARBA00022723"/>
    </source>
</evidence>